<evidence type="ECO:0000256" key="8">
    <source>
        <dbReference type="ARBA" id="ARBA00020093"/>
    </source>
</evidence>
<dbReference type="PROSITE" id="PS51133">
    <property type="entry name" value="ZF_TFIIS_2"/>
    <property type="match status" value="1"/>
</dbReference>
<dbReference type="InterPro" id="IPR001529">
    <property type="entry name" value="Zn_ribbon_RPB9"/>
</dbReference>
<dbReference type="GO" id="GO:0006450">
    <property type="term" value="P:regulation of translational fidelity"/>
    <property type="evidence" value="ECO:0007669"/>
    <property type="project" value="TreeGrafter"/>
</dbReference>
<evidence type="ECO:0000256" key="27">
    <source>
        <dbReference type="ARBA" id="ARBA00078854"/>
    </source>
</evidence>
<evidence type="ECO:0000256" key="1">
    <source>
        <dbReference type="ARBA" id="ARBA00004123"/>
    </source>
</evidence>
<dbReference type="PANTHER" id="PTHR17490:SF10">
    <property type="entry name" value="THREONYLCARBAMOYL-AMP SYNTHASE"/>
    <property type="match status" value="1"/>
</dbReference>
<evidence type="ECO:0000256" key="16">
    <source>
        <dbReference type="ARBA" id="ARBA00022946"/>
    </source>
</evidence>
<comment type="similarity">
    <text evidence="29">Belongs to the archaeal rpoM/eukaryotic RPA12/RPB9/RPC11 RNA polymerase family.</text>
</comment>
<dbReference type="GO" id="GO:0008270">
    <property type="term" value="F:zinc ion binding"/>
    <property type="evidence" value="ECO:0007669"/>
    <property type="project" value="UniProtKB-KW"/>
</dbReference>
<keyword evidence="9" id="KW-1003">Cell membrane</keyword>
<dbReference type="InterPro" id="IPR017945">
    <property type="entry name" value="DHBP_synth_RibB-like_a/b_dom"/>
</dbReference>
<evidence type="ECO:0000256" key="23">
    <source>
        <dbReference type="ARBA" id="ARBA00048366"/>
    </source>
</evidence>
<dbReference type="eggNOG" id="KOG2906">
    <property type="taxonomic scope" value="Eukaryota"/>
</dbReference>
<organism evidence="33">
    <name type="scientific">Drosophila persimilis</name>
    <name type="common">Fruit fly</name>
    <dbReference type="NCBI Taxonomy" id="7234"/>
    <lineage>
        <taxon>Eukaryota</taxon>
        <taxon>Metazoa</taxon>
        <taxon>Ecdysozoa</taxon>
        <taxon>Arthropoda</taxon>
        <taxon>Hexapoda</taxon>
        <taxon>Insecta</taxon>
        <taxon>Pterygota</taxon>
        <taxon>Neoptera</taxon>
        <taxon>Endopterygota</taxon>
        <taxon>Diptera</taxon>
        <taxon>Brachycera</taxon>
        <taxon>Muscomorpha</taxon>
        <taxon>Ephydroidea</taxon>
        <taxon>Drosophilidae</taxon>
        <taxon>Drosophila</taxon>
        <taxon>Sophophora</taxon>
    </lineage>
</organism>
<dbReference type="Gene3D" id="2.20.25.10">
    <property type="match status" value="1"/>
</dbReference>
<evidence type="ECO:0000259" key="30">
    <source>
        <dbReference type="PROSITE" id="PS51133"/>
    </source>
</evidence>
<comment type="subcellular location">
    <subcellularLocation>
        <location evidence="3">Cell membrane</location>
        <topology evidence="3">Peripheral membrane protein</topology>
    </subcellularLocation>
    <subcellularLocation>
        <location evidence="4">Cytoplasm</location>
    </subcellularLocation>
    <subcellularLocation>
        <location evidence="2">Mitochondrion</location>
    </subcellularLocation>
    <subcellularLocation>
        <location evidence="1">Nucleus</location>
    </subcellularLocation>
</comment>
<reference evidence="32 33" key="1">
    <citation type="journal article" date="2007" name="Nature">
        <title>Evolution of genes and genomes on the Drosophila phylogeny.</title>
        <authorList>
            <consortium name="Drosophila 12 Genomes Consortium"/>
            <person name="Clark A.G."/>
            <person name="Eisen M.B."/>
            <person name="Smith D.R."/>
            <person name="Bergman C.M."/>
            <person name="Oliver B."/>
            <person name="Markow T.A."/>
            <person name="Kaufman T.C."/>
            <person name="Kellis M."/>
            <person name="Gelbart W."/>
            <person name="Iyer V.N."/>
            <person name="Pollard D.A."/>
            <person name="Sackton T.B."/>
            <person name="Larracuente A.M."/>
            <person name="Singh N.D."/>
            <person name="Abad J.P."/>
            <person name="Abt D.N."/>
            <person name="Adryan B."/>
            <person name="Aguade M."/>
            <person name="Akashi H."/>
            <person name="Anderson W.W."/>
            <person name="Aquadro C.F."/>
            <person name="Ardell D.H."/>
            <person name="Arguello R."/>
            <person name="Artieri C.G."/>
            <person name="Barbash D.A."/>
            <person name="Barker D."/>
            <person name="Barsanti P."/>
            <person name="Batterham P."/>
            <person name="Batzoglou S."/>
            <person name="Begun D."/>
            <person name="Bhutkar A."/>
            <person name="Blanco E."/>
            <person name="Bosak S.A."/>
            <person name="Bradley R.K."/>
            <person name="Brand A.D."/>
            <person name="Brent M.R."/>
            <person name="Brooks A.N."/>
            <person name="Brown R.H."/>
            <person name="Butlin R.K."/>
            <person name="Caggese C."/>
            <person name="Calvi B.R."/>
            <person name="Bernardo de Carvalho A."/>
            <person name="Caspi A."/>
            <person name="Castrezana S."/>
            <person name="Celniker S.E."/>
            <person name="Chang J.L."/>
            <person name="Chapple C."/>
            <person name="Chatterji S."/>
            <person name="Chinwalla A."/>
            <person name="Civetta A."/>
            <person name="Clifton S.W."/>
            <person name="Comeron J.M."/>
            <person name="Costello J.C."/>
            <person name="Coyne J.A."/>
            <person name="Daub J."/>
            <person name="David R.G."/>
            <person name="Delcher A.L."/>
            <person name="Delehaunty K."/>
            <person name="Do C.B."/>
            <person name="Ebling H."/>
            <person name="Edwards K."/>
            <person name="Eickbush T."/>
            <person name="Evans J.D."/>
            <person name="Filipski A."/>
            <person name="Findeiss S."/>
            <person name="Freyhult E."/>
            <person name="Fulton L."/>
            <person name="Fulton R."/>
            <person name="Garcia A.C."/>
            <person name="Gardiner A."/>
            <person name="Garfield D.A."/>
            <person name="Garvin B.E."/>
            <person name="Gibson G."/>
            <person name="Gilbert D."/>
            <person name="Gnerre S."/>
            <person name="Godfrey J."/>
            <person name="Good R."/>
            <person name="Gotea V."/>
            <person name="Gravely B."/>
            <person name="Greenberg A.J."/>
            <person name="Griffiths-Jones S."/>
            <person name="Gross S."/>
            <person name="Guigo R."/>
            <person name="Gustafson E.A."/>
            <person name="Haerty W."/>
            <person name="Hahn M.W."/>
            <person name="Halligan D.L."/>
            <person name="Halpern A.L."/>
            <person name="Halter G.M."/>
            <person name="Han M.V."/>
            <person name="Heger A."/>
            <person name="Hillier L."/>
            <person name="Hinrichs A.S."/>
            <person name="Holmes I."/>
            <person name="Hoskins R.A."/>
            <person name="Hubisz M.J."/>
            <person name="Hultmark D."/>
            <person name="Huntley M.A."/>
            <person name="Jaffe D.B."/>
            <person name="Jagadeeshan S."/>
            <person name="Jeck W.R."/>
            <person name="Johnson J."/>
            <person name="Jones C.D."/>
            <person name="Jordan W.C."/>
            <person name="Karpen G.H."/>
            <person name="Kataoka E."/>
            <person name="Keightley P.D."/>
            <person name="Kheradpour P."/>
            <person name="Kirkness E.F."/>
            <person name="Koerich L.B."/>
            <person name="Kristiansen K."/>
            <person name="Kudrna D."/>
            <person name="Kulathinal R.J."/>
            <person name="Kumar S."/>
            <person name="Kwok R."/>
            <person name="Lander E."/>
            <person name="Langley C.H."/>
            <person name="Lapoint R."/>
            <person name="Lazzaro B.P."/>
            <person name="Lee S.J."/>
            <person name="Levesque L."/>
            <person name="Li R."/>
            <person name="Lin C.F."/>
            <person name="Lin M.F."/>
            <person name="Lindblad-Toh K."/>
            <person name="Llopart A."/>
            <person name="Long M."/>
            <person name="Low L."/>
            <person name="Lozovsky E."/>
            <person name="Lu J."/>
            <person name="Luo M."/>
            <person name="Machado C.A."/>
            <person name="Makalowski W."/>
            <person name="Marzo M."/>
            <person name="Matsuda M."/>
            <person name="Matzkin L."/>
            <person name="McAllister B."/>
            <person name="McBride C.S."/>
            <person name="McKernan B."/>
            <person name="McKernan K."/>
            <person name="Mendez-Lago M."/>
            <person name="Minx P."/>
            <person name="Mollenhauer M.U."/>
            <person name="Montooth K."/>
            <person name="Mount S.M."/>
            <person name="Mu X."/>
            <person name="Myers E."/>
            <person name="Negre B."/>
            <person name="Newfeld S."/>
            <person name="Nielsen R."/>
            <person name="Noor M.A."/>
            <person name="O'Grady P."/>
            <person name="Pachter L."/>
            <person name="Papaceit M."/>
            <person name="Parisi M.J."/>
            <person name="Parisi M."/>
            <person name="Parts L."/>
            <person name="Pedersen J.S."/>
            <person name="Pesole G."/>
            <person name="Phillippy A.M."/>
            <person name="Ponting C.P."/>
            <person name="Pop M."/>
            <person name="Porcelli D."/>
            <person name="Powell J.R."/>
            <person name="Prohaska S."/>
            <person name="Pruitt K."/>
            <person name="Puig M."/>
            <person name="Quesneville H."/>
            <person name="Ram K.R."/>
            <person name="Rand D."/>
            <person name="Rasmussen M.D."/>
            <person name="Reed L.K."/>
            <person name="Reenan R."/>
            <person name="Reily A."/>
            <person name="Remington K.A."/>
            <person name="Rieger T.T."/>
            <person name="Ritchie M.G."/>
            <person name="Robin C."/>
            <person name="Rogers Y.H."/>
            <person name="Rohde C."/>
            <person name="Rozas J."/>
            <person name="Rubenfield M.J."/>
            <person name="Ruiz A."/>
            <person name="Russo S."/>
            <person name="Salzberg S.L."/>
            <person name="Sanchez-Gracia A."/>
            <person name="Saranga D.J."/>
            <person name="Sato H."/>
            <person name="Schaeffer S.W."/>
            <person name="Schatz M.C."/>
            <person name="Schlenke T."/>
            <person name="Schwartz R."/>
            <person name="Segarra C."/>
            <person name="Singh R.S."/>
            <person name="Sirot L."/>
            <person name="Sirota M."/>
            <person name="Sisneros N.B."/>
            <person name="Smith C.D."/>
            <person name="Smith T.F."/>
            <person name="Spieth J."/>
            <person name="Stage D.E."/>
            <person name="Stark A."/>
            <person name="Stephan W."/>
            <person name="Strausberg R.L."/>
            <person name="Strempel S."/>
            <person name="Sturgill D."/>
            <person name="Sutton G."/>
            <person name="Sutton G.G."/>
            <person name="Tao W."/>
            <person name="Teichmann S."/>
            <person name="Tobari Y.N."/>
            <person name="Tomimura Y."/>
            <person name="Tsolas J.M."/>
            <person name="Valente V.L."/>
            <person name="Venter E."/>
            <person name="Venter J.C."/>
            <person name="Vicario S."/>
            <person name="Vieira F.G."/>
            <person name="Vilella A.J."/>
            <person name="Villasante A."/>
            <person name="Walenz B."/>
            <person name="Wang J."/>
            <person name="Wasserman M."/>
            <person name="Watts T."/>
            <person name="Wilson D."/>
            <person name="Wilson R.K."/>
            <person name="Wing R.A."/>
            <person name="Wolfner M.F."/>
            <person name="Wong A."/>
            <person name="Wong G.K."/>
            <person name="Wu C.I."/>
            <person name="Wu G."/>
            <person name="Yamamoto D."/>
            <person name="Yang H.P."/>
            <person name="Yang S.P."/>
            <person name="Yorke J.A."/>
            <person name="Yoshida K."/>
            <person name="Zdobnov E."/>
            <person name="Zhang P."/>
            <person name="Zhang Y."/>
            <person name="Zimin A.V."/>
            <person name="Baldwin J."/>
            <person name="Abdouelleil A."/>
            <person name="Abdulkadir J."/>
            <person name="Abebe A."/>
            <person name="Abera B."/>
            <person name="Abreu J."/>
            <person name="Acer S.C."/>
            <person name="Aftuck L."/>
            <person name="Alexander A."/>
            <person name="An P."/>
            <person name="Anderson E."/>
            <person name="Anderson S."/>
            <person name="Arachi H."/>
            <person name="Azer M."/>
            <person name="Bachantsang P."/>
            <person name="Barry A."/>
            <person name="Bayul T."/>
            <person name="Berlin A."/>
            <person name="Bessette D."/>
            <person name="Bloom T."/>
            <person name="Blye J."/>
            <person name="Boguslavskiy L."/>
            <person name="Bonnet C."/>
            <person name="Boukhgalter B."/>
            <person name="Bourzgui I."/>
            <person name="Brown A."/>
            <person name="Cahill P."/>
            <person name="Channer S."/>
            <person name="Cheshatsang Y."/>
            <person name="Chuda L."/>
            <person name="Citroen M."/>
            <person name="Collymore A."/>
            <person name="Cooke P."/>
            <person name="Costello M."/>
            <person name="D'Aco K."/>
            <person name="Daza R."/>
            <person name="De Haan G."/>
            <person name="DeGray S."/>
            <person name="DeMaso C."/>
            <person name="Dhargay N."/>
            <person name="Dooley K."/>
            <person name="Dooley E."/>
            <person name="Doricent M."/>
            <person name="Dorje P."/>
            <person name="Dorjee K."/>
            <person name="Dupes A."/>
            <person name="Elong R."/>
            <person name="Falk J."/>
            <person name="Farina A."/>
            <person name="Faro S."/>
            <person name="Ferguson D."/>
            <person name="Fisher S."/>
            <person name="Foley C.D."/>
            <person name="Franke A."/>
            <person name="Friedrich D."/>
            <person name="Gadbois L."/>
            <person name="Gearin G."/>
            <person name="Gearin C.R."/>
            <person name="Giannoukos G."/>
            <person name="Goode T."/>
            <person name="Graham J."/>
            <person name="Grandbois E."/>
            <person name="Grewal S."/>
            <person name="Gyaltsen K."/>
            <person name="Hafez N."/>
            <person name="Hagos B."/>
            <person name="Hall J."/>
            <person name="Henson C."/>
            <person name="Hollinger A."/>
            <person name="Honan T."/>
            <person name="Huard M.D."/>
            <person name="Hughes L."/>
            <person name="Hurhula B."/>
            <person name="Husby M.E."/>
            <person name="Kamat A."/>
            <person name="Kanga B."/>
            <person name="Kashin S."/>
            <person name="Khazanovich D."/>
            <person name="Kisner P."/>
            <person name="Lance K."/>
            <person name="Lara M."/>
            <person name="Lee W."/>
            <person name="Lennon N."/>
            <person name="Letendre F."/>
            <person name="LeVine R."/>
            <person name="Lipovsky A."/>
            <person name="Liu X."/>
            <person name="Liu J."/>
            <person name="Liu S."/>
            <person name="Lokyitsang T."/>
            <person name="Lokyitsang Y."/>
            <person name="Lubonja R."/>
            <person name="Lui A."/>
            <person name="MacDonald P."/>
            <person name="Magnisalis V."/>
            <person name="Maru K."/>
            <person name="Matthews C."/>
            <person name="McCusker W."/>
            <person name="McDonough S."/>
            <person name="Mehta T."/>
            <person name="Meldrim J."/>
            <person name="Meneus L."/>
            <person name="Mihai O."/>
            <person name="Mihalev A."/>
            <person name="Mihova T."/>
            <person name="Mittelman R."/>
            <person name="Mlenga V."/>
            <person name="Montmayeur A."/>
            <person name="Mulrain L."/>
            <person name="Navidi A."/>
            <person name="Naylor J."/>
            <person name="Negash T."/>
            <person name="Nguyen T."/>
            <person name="Nguyen N."/>
            <person name="Nicol R."/>
            <person name="Norbu C."/>
            <person name="Norbu N."/>
            <person name="Novod N."/>
            <person name="O'Neill B."/>
            <person name="Osman S."/>
            <person name="Markiewicz E."/>
            <person name="Oyono O.L."/>
            <person name="Patti C."/>
            <person name="Phunkhang P."/>
            <person name="Pierre F."/>
            <person name="Priest M."/>
            <person name="Raghuraman S."/>
            <person name="Rege F."/>
            <person name="Reyes R."/>
            <person name="Rise C."/>
            <person name="Rogov P."/>
            <person name="Ross K."/>
            <person name="Ryan E."/>
            <person name="Settipalli S."/>
            <person name="Shea T."/>
            <person name="Sherpa N."/>
            <person name="Shi L."/>
            <person name="Shih D."/>
            <person name="Sparrow T."/>
            <person name="Spaulding J."/>
            <person name="Stalker J."/>
            <person name="Stange-Thomann N."/>
            <person name="Stavropoulos S."/>
            <person name="Stone C."/>
            <person name="Strader C."/>
            <person name="Tesfaye S."/>
            <person name="Thomson T."/>
            <person name="Thoulutsang Y."/>
            <person name="Thoulutsang D."/>
            <person name="Topham K."/>
            <person name="Topping I."/>
            <person name="Tsamla T."/>
            <person name="Vassiliev H."/>
            <person name="Vo A."/>
            <person name="Wangchuk T."/>
            <person name="Wangdi T."/>
            <person name="Weiand M."/>
            <person name="Wilkinson J."/>
            <person name="Wilson A."/>
            <person name="Yadav S."/>
            <person name="Young G."/>
            <person name="Yu Q."/>
            <person name="Zembek L."/>
            <person name="Zhong D."/>
            <person name="Zimmer A."/>
            <person name="Zwirko Z."/>
            <person name="Jaffe D.B."/>
            <person name="Alvarez P."/>
            <person name="Brockman W."/>
            <person name="Butler J."/>
            <person name="Chin C."/>
            <person name="Gnerre S."/>
            <person name="Grabherr M."/>
            <person name="Kleber M."/>
            <person name="Mauceli E."/>
            <person name="MacCallum I."/>
        </authorList>
    </citation>
    <scope>NUCLEOTIDE SEQUENCE [LARGE SCALE GENOMIC DNA]</scope>
    <source>
        <strain evidence="33">MSH-3 / Tucson 14011-0111.49</strain>
    </source>
</reference>
<dbReference type="GO" id="GO:0006383">
    <property type="term" value="P:transcription by RNA polymerase III"/>
    <property type="evidence" value="ECO:0007669"/>
    <property type="project" value="UniProtKB-ARBA"/>
</dbReference>
<evidence type="ECO:0000256" key="20">
    <source>
        <dbReference type="ARBA" id="ARBA00023242"/>
    </source>
</evidence>
<keyword evidence="11" id="KW-0963">Cytoplasm</keyword>
<dbReference type="FunFam" id="2.20.25.10:FF:000005">
    <property type="entry name" value="DNA-directed RNA polymerase subunit"/>
    <property type="match status" value="1"/>
</dbReference>
<keyword evidence="12" id="KW-0808">Transferase</keyword>
<evidence type="ECO:0000256" key="3">
    <source>
        <dbReference type="ARBA" id="ARBA00004202"/>
    </source>
</evidence>
<dbReference type="Pfam" id="PF01300">
    <property type="entry name" value="Sua5_yciO_yrdC"/>
    <property type="match status" value="1"/>
</dbReference>
<dbReference type="PROSITE" id="PS51163">
    <property type="entry name" value="YRDC"/>
    <property type="match status" value="1"/>
</dbReference>
<evidence type="ECO:0000256" key="11">
    <source>
        <dbReference type="ARBA" id="ARBA00022490"/>
    </source>
</evidence>
<evidence type="ECO:0000256" key="15">
    <source>
        <dbReference type="ARBA" id="ARBA00022833"/>
    </source>
</evidence>
<accession>B4GGZ5</accession>
<dbReference type="SMR" id="B4GGZ5"/>
<keyword evidence="15" id="KW-0862">Zinc</keyword>
<keyword evidence="19 29" id="KW-0804">Transcription</keyword>
<evidence type="ECO:0000256" key="25">
    <source>
        <dbReference type="ARBA" id="ARBA00058524"/>
    </source>
</evidence>
<dbReference type="SUPFAM" id="SSF55821">
    <property type="entry name" value="YrdC/RibB"/>
    <property type="match status" value="1"/>
</dbReference>
<dbReference type="AlphaFoldDB" id="B4GGZ5"/>
<dbReference type="InterPro" id="IPR050156">
    <property type="entry name" value="TC-AMP_synthase_SUA5"/>
</dbReference>
<dbReference type="InterPro" id="IPR001222">
    <property type="entry name" value="Znf_TFIIS"/>
</dbReference>
<evidence type="ECO:0000256" key="13">
    <source>
        <dbReference type="ARBA" id="ARBA00022723"/>
    </source>
</evidence>
<evidence type="ECO:0000256" key="4">
    <source>
        <dbReference type="ARBA" id="ARBA00004496"/>
    </source>
</evidence>
<dbReference type="EMBL" id="CH479183">
    <property type="protein sequence ID" value="EDW35765.1"/>
    <property type="molecule type" value="Genomic_DNA"/>
</dbReference>
<comment type="similarity">
    <text evidence="5">Belongs to the SUA5 family.</text>
</comment>
<comment type="subunit">
    <text evidence="22">Component of the RNA polymerase III complex consisting of 17 subunits: a ten-subunit horseshoe-shaped catalytic core composed of POLR3A/RPC1, POLR3B/RPC2, POLR1C/RPAC1, POLR1D/RPAC2, POLR3K/RPC10, POLR2E/RPABC1, POLR2F/RPABC2, POLR2H/RPABC3, POLR2K/RPABC4 and POLR2L/RPABC5; a mobile stalk composed of two subunits POLR3H/RPC8 and CRCP/RPC9, protruding from the core and functioning primarily in transcription initiation; and additional subunits homologous to general transcription factors of the RNA polymerase II machinery, POLR3C/RPC3-POLR3F/RPC6-POLR3G/RPC7 heterotrimer required for transcription initiation and POLR3D/RPC4-POLR3E/RPC5 heterodimer involved in both transcription initiation and termination.</text>
</comment>
<keyword evidence="10 29" id="KW-0240">DNA-directed RNA polymerase</keyword>
<evidence type="ECO:0000256" key="21">
    <source>
        <dbReference type="ARBA" id="ARBA00029985"/>
    </source>
</evidence>
<dbReference type="Pfam" id="PF02150">
    <property type="entry name" value="Zn_ribbon_RPB9"/>
    <property type="match status" value="1"/>
</dbReference>
<dbReference type="GO" id="GO:0061710">
    <property type="term" value="F:L-threonylcarbamoyladenylate synthase"/>
    <property type="evidence" value="ECO:0007669"/>
    <property type="project" value="UniProtKB-EC"/>
</dbReference>
<comment type="function">
    <text evidence="25">Cytoplasmic and mitochondrial threonylcarbamoyl-AMP synthase required for the formation of a threonylcarbamoyl group on adenosine at position 37 (t(6)A37) in tRNAs that read codons beginning with adenine. Catalyzes the conversion of L-threonine, HCO(3)(-)/CO(2) and ATP to give threonylcarbamoyl-AMP (TC-AMP) as the acyladenylate intermediate, with the release of diphosphate. Participates in t(6)A37 formation in cytoplasmic and mitochondrial tRNAs. May regulate the activity of some transporters.</text>
</comment>
<evidence type="ECO:0000313" key="32">
    <source>
        <dbReference type="EMBL" id="EDW35765.1"/>
    </source>
</evidence>
<evidence type="ECO:0000256" key="6">
    <source>
        <dbReference type="ARBA" id="ARBA00012584"/>
    </source>
</evidence>
<evidence type="ECO:0000256" key="22">
    <source>
        <dbReference type="ARBA" id="ARBA00044007"/>
    </source>
</evidence>
<dbReference type="SMART" id="SM00440">
    <property type="entry name" value="ZnF_C2C2"/>
    <property type="match status" value="1"/>
</dbReference>
<protein>
    <recommendedName>
        <fullName evidence="8">DNA-directed RNA polymerase III subunit RPC10</fullName>
        <ecNumber evidence="6">2.7.7.87</ecNumber>
    </recommendedName>
    <alternativeName>
        <fullName evidence="27">DNA-directed RNA polymerase III subunit K</fullName>
    </alternativeName>
    <alternativeName>
        <fullName evidence="21">RNA polymerase III subunit C11</fullName>
    </alternativeName>
    <alternativeName>
        <fullName evidence="7">Threonylcarbamoyl-AMP synthase</fullName>
    </alternativeName>
</protein>
<keyword evidence="20" id="KW-0539">Nucleus</keyword>
<dbReference type="Pfam" id="PF01096">
    <property type="entry name" value="Zn_ribbon_TFIIS"/>
    <property type="match status" value="1"/>
</dbReference>
<evidence type="ECO:0000256" key="29">
    <source>
        <dbReference type="RuleBase" id="RU003474"/>
    </source>
</evidence>
<evidence type="ECO:0000256" key="2">
    <source>
        <dbReference type="ARBA" id="ARBA00004173"/>
    </source>
</evidence>
<keyword evidence="18" id="KW-0472">Membrane</keyword>
<dbReference type="InterPro" id="IPR019761">
    <property type="entry name" value="DNA-dir_RNA_pol-M_15_CS"/>
</dbReference>
<name>B4GGZ5_DROPE</name>
<sequence>MLFFCPSCGNILIIEEDTDSHRFTCNTCPYISKITRKISTKTFPRLKEVDHVLGGKAAWENVDSTDADCPSCSHKRAYFMQIQTRSADEPMTTFYKCCNHHTMQHQTVEKTKTPVCQVEDRAALKVARQCLLGGQVIALPTDTVYGLACDANNEHAIQRMYEIKGRDEHKPVAICVNNIEALRRYGQAAHLSDELLTRLLPGPLTIVIERTHELSNRFLNPTTSKIGIRIPDFQFIRALCSVWHEQPLALTSANRSSAPSSLQVTEFHSLWPQLGAVFDAGQIGLTEERRLASTVIDLATPGYYEIVRAGVALKQTLRLVEEYGIKPRKDIAQIL</sequence>
<dbReference type="OrthoDB" id="282152at2759"/>
<feature type="domain" description="YrdC-like" evidence="31">
    <location>
        <begin position="121"/>
        <end position="312"/>
    </location>
</feature>
<evidence type="ECO:0000256" key="17">
    <source>
        <dbReference type="ARBA" id="ARBA00023128"/>
    </source>
</evidence>
<dbReference type="SUPFAM" id="SSF57783">
    <property type="entry name" value="Zinc beta-ribbon"/>
    <property type="match status" value="1"/>
</dbReference>
<dbReference type="OMA" id="RDLCAVW"/>
<dbReference type="HOGENOM" id="CLU_031397_5_1_1"/>
<evidence type="ECO:0000313" key="33">
    <source>
        <dbReference type="Proteomes" id="UP000008744"/>
    </source>
</evidence>
<evidence type="ECO:0000256" key="28">
    <source>
        <dbReference type="PROSITE-ProRule" id="PRU00472"/>
    </source>
</evidence>
<dbReference type="GO" id="GO:0005886">
    <property type="term" value="C:plasma membrane"/>
    <property type="evidence" value="ECO:0007669"/>
    <property type="project" value="UniProtKB-SubCell"/>
</dbReference>
<keyword evidence="13 29" id="KW-0479">Metal-binding</keyword>
<evidence type="ECO:0000256" key="9">
    <source>
        <dbReference type="ARBA" id="ARBA00022475"/>
    </source>
</evidence>
<evidence type="ECO:0000256" key="12">
    <source>
        <dbReference type="ARBA" id="ARBA00022679"/>
    </source>
</evidence>
<dbReference type="STRING" id="7234.B4GGZ5"/>
<gene>
    <name evidence="32" type="primary">Dper\GL17434</name>
    <name evidence="32" type="ORF">Dper_GL17434</name>
</gene>
<keyword evidence="17" id="KW-0496">Mitochondrion</keyword>
<evidence type="ECO:0000256" key="19">
    <source>
        <dbReference type="ARBA" id="ARBA00023163"/>
    </source>
</evidence>
<evidence type="ECO:0000256" key="24">
    <source>
        <dbReference type="ARBA" id="ARBA00054653"/>
    </source>
</evidence>
<dbReference type="NCBIfam" id="TIGR00057">
    <property type="entry name" value="L-threonylcarbamoyladenylate synthase"/>
    <property type="match status" value="1"/>
</dbReference>
<dbReference type="CDD" id="cd10509">
    <property type="entry name" value="Zn-ribbon_RPC11"/>
    <property type="match status" value="1"/>
</dbReference>
<comment type="function">
    <text evidence="24">Core component of RNA polymerase III (Pol III) which synthesizes small non-coding RNAs using the four ribonucleoside triphosphates as substrates. Can mediate Pol I proofreading of the nascent RNA transcript. Anchors into the Pol III active site to constantly monitor transcription fidelity, cleaves mis-incorporated 5'-ribonucleotides and restarts the transcription process. Once Pol III reaches the poly(dT) termination signal, can induce Pol III clamp opening and transcription termination. Pol III plays an important role in sensing and limiting infection by intracellular bacteria and DNA viruses. Acts as a nuclear and cytosolic DNA sensor involved in innate immune response. Can sense non-self dsDNA that serves as template for transcription into dsRNA. The non-self RNA polymerase III transcripts, such as Epstein-Barr virus-encoded RNAs (EBERs) induce type I interferon and NF-kappa-B through the RIG-I pathway.</text>
</comment>
<dbReference type="PROSITE" id="PS01030">
    <property type="entry name" value="RNA_POL_M_15KD"/>
    <property type="match status" value="1"/>
</dbReference>
<proteinExistence type="inferred from homology"/>
<dbReference type="Gene3D" id="3.90.870.10">
    <property type="entry name" value="DHBP synthase"/>
    <property type="match status" value="1"/>
</dbReference>
<dbReference type="InterPro" id="IPR034014">
    <property type="entry name" value="Zn_ribbon_RPC11_C"/>
</dbReference>
<dbReference type="EC" id="2.7.7.87" evidence="6"/>
<dbReference type="GO" id="GO:0000049">
    <property type="term" value="F:tRNA binding"/>
    <property type="evidence" value="ECO:0007669"/>
    <property type="project" value="TreeGrafter"/>
</dbReference>
<keyword evidence="33" id="KW-1185">Reference proteome</keyword>
<dbReference type="GO" id="GO:0003725">
    <property type="term" value="F:double-stranded RNA binding"/>
    <property type="evidence" value="ECO:0007669"/>
    <property type="project" value="InterPro"/>
</dbReference>
<dbReference type="PhylomeDB" id="B4GGZ5"/>
<dbReference type="GO" id="GO:0005666">
    <property type="term" value="C:RNA polymerase III complex"/>
    <property type="evidence" value="ECO:0007669"/>
    <property type="project" value="UniProtKB-ARBA"/>
</dbReference>
<evidence type="ECO:0000259" key="31">
    <source>
        <dbReference type="PROSITE" id="PS51163"/>
    </source>
</evidence>
<keyword evidence="14 28" id="KW-0863">Zinc-finger</keyword>
<comment type="catalytic activity">
    <reaction evidence="23">
        <text>L-threonine + hydrogencarbonate + ATP = L-threonylcarbamoyladenylate + diphosphate + H2O</text>
        <dbReference type="Rhea" id="RHEA:36407"/>
        <dbReference type="ChEBI" id="CHEBI:15377"/>
        <dbReference type="ChEBI" id="CHEBI:17544"/>
        <dbReference type="ChEBI" id="CHEBI:30616"/>
        <dbReference type="ChEBI" id="CHEBI:33019"/>
        <dbReference type="ChEBI" id="CHEBI:57926"/>
        <dbReference type="ChEBI" id="CHEBI:73682"/>
        <dbReference type="EC" id="2.7.7.87"/>
    </reaction>
</comment>
<dbReference type="Proteomes" id="UP000008744">
    <property type="component" value="Unassembled WGS sequence"/>
</dbReference>
<dbReference type="InterPro" id="IPR006070">
    <property type="entry name" value="Sua5-like_dom"/>
</dbReference>
<dbReference type="eggNOG" id="KOG3051">
    <property type="taxonomic scope" value="Eukaryota"/>
</dbReference>
<dbReference type="PANTHER" id="PTHR17490">
    <property type="entry name" value="SUA5"/>
    <property type="match status" value="1"/>
</dbReference>
<evidence type="ECO:0000256" key="26">
    <source>
        <dbReference type="ARBA" id="ARBA00063146"/>
    </source>
</evidence>
<dbReference type="SMART" id="SM00661">
    <property type="entry name" value="RPOL9"/>
    <property type="match status" value="1"/>
</dbReference>
<dbReference type="FunFam" id="3.90.870.10:FF:000007">
    <property type="entry name" value="YrdC N6-threonylcarbamoyltransferase domain containing"/>
    <property type="match status" value="1"/>
</dbReference>
<evidence type="ECO:0000256" key="5">
    <source>
        <dbReference type="ARBA" id="ARBA00007663"/>
    </source>
</evidence>
<feature type="domain" description="TFIIS-type" evidence="30">
    <location>
        <begin position="65"/>
        <end position="103"/>
    </location>
</feature>
<evidence type="ECO:0000256" key="14">
    <source>
        <dbReference type="ARBA" id="ARBA00022771"/>
    </source>
</evidence>
<evidence type="ECO:0000256" key="7">
    <source>
        <dbReference type="ARBA" id="ARBA00015492"/>
    </source>
</evidence>
<dbReference type="GO" id="GO:0005739">
    <property type="term" value="C:mitochondrion"/>
    <property type="evidence" value="ECO:0007669"/>
    <property type="project" value="UniProtKB-SubCell"/>
</dbReference>
<evidence type="ECO:0000256" key="10">
    <source>
        <dbReference type="ARBA" id="ARBA00022478"/>
    </source>
</evidence>
<evidence type="ECO:0000256" key="18">
    <source>
        <dbReference type="ARBA" id="ARBA00023136"/>
    </source>
</evidence>
<comment type="subunit">
    <text evidence="26">Interacts with RSC1A1.</text>
</comment>
<keyword evidence="16" id="KW-0809">Transit peptide</keyword>